<accession>A0A2L0EJW5</accession>
<dbReference type="Gene3D" id="2.160.20.10">
    <property type="entry name" value="Single-stranded right-handed beta-helix, Pectin lyase-like"/>
    <property type="match status" value="1"/>
</dbReference>
<dbReference type="InterPro" id="IPR012334">
    <property type="entry name" value="Pectin_lyas_fold"/>
</dbReference>
<name>A0A2L0EJW5_SORCE</name>
<evidence type="ECO:0000313" key="3">
    <source>
        <dbReference type="EMBL" id="AUX39603.1"/>
    </source>
</evidence>
<organism evidence="3 4">
    <name type="scientific">Sorangium cellulosum</name>
    <name type="common">Polyangium cellulosum</name>
    <dbReference type="NCBI Taxonomy" id="56"/>
    <lineage>
        <taxon>Bacteria</taxon>
        <taxon>Pseudomonadati</taxon>
        <taxon>Myxococcota</taxon>
        <taxon>Polyangia</taxon>
        <taxon>Polyangiales</taxon>
        <taxon>Polyangiaceae</taxon>
        <taxon>Sorangium</taxon>
    </lineage>
</organism>
<feature type="compositionally biased region" description="Low complexity" evidence="1">
    <location>
        <begin position="37"/>
        <end position="62"/>
    </location>
</feature>
<proteinExistence type="predicted"/>
<evidence type="ECO:0008006" key="5">
    <source>
        <dbReference type="Google" id="ProtNLM"/>
    </source>
</evidence>
<feature type="signal peptide" evidence="2">
    <location>
        <begin position="1"/>
        <end position="21"/>
    </location>
</feature>
<sequence>MKTGLFAISVVSATLAGLLMAAGCGVDAGSDLEGIEDGSAAGDTPSSGGSGDDSGLALVGGSDLATGEPSAAGADGADGSSVGDAAYPCDGSTSGYNAVVTRSGSSWVAQNGTRNVYRGGDMLAAMQAALNSLSRGRTRKESVLVQGSGTMPASARLSLPSYTVLNVCGTIQVTGSGAGDMAPIYARGRTDIEIPNVTISGTPLYAMFFRDVENLRLGHVELRVSSGLGIRIDNHGRSDRTQKVKNIDIDHVYAEGTSSHAVETYGVDDLRIGTVIARNTGECGLLLNDTTNADVGTVDAVNAGTGTGYAAFRLANRAGRIGSGYPTNIHVGQVIARGGGRGIFCVSESGGVTVDHIDIADTGSNSILLENCHNVNIAAESGTVTRGGDIRLAARSSFANSSDITIQNLTITNTAVNESPCAVNSTFRDLTLVNARDNSCD</sequence>
<dbReference type="RefSeq" id="WP_199789576.1">
    <property type="nucleotide sequence ID" value="NZ_CP012673.1"/>
</dbReference>
<evidence type="ECO:0000256" key="2">
    <source>
        <dbReference type="SAM" id="SignalP"/>
    </source>
</evidence>
<feature type="region of interest" description="Disordered" evidence="1">
    <location>
        <begin position="35"/>
        <end position="62"/>
    </location>
</feature>
<dbReference type="Proteomes" id="UP000238348">
    <property type="component" value="Chromosome"/>
</dbReference>
<evidence type="ECO:0000313" key="4">
    <source>
        <dbReference type="Proteomes" id="UP000238348"/>
    </source>
</evidence>
<dbReference type="InterPro" id="IPR011050">
    <property type="entry name" value="Pectin_lyase_fold/virulence"/>
</dbReference>
<evidence type="ECO:0000256" key="1">
    <source>
        <dbReference type="SAM" id="MobiDB-lite"/>
    </source>
</evidence>
<dbReference type="PROSITE" id="PS51257">
    <property type="entry name" value="PROKAR_LIPOPROTEIN"/>
    <property type="match status" value="1"/>
</dbReference>
<keyword evidence="2" id="KW-0732">Signal</keyword>
<dbReference type="EMBL" id="CP012673">
    <property type="protein sequence ID" value="AUX39603.1"/>
    <property type="molecule type" value="Genomic_DNA"/>
</dbReference>
<gene>
    <name evidence="3" type="ORF">SOCE26_009970</name>
</gene>
<protein>
    <recommendedName>
        <fullName evidence="5">Right handed beta helix domain-containing protein</fullName>
    </recommendedName>
</protein>
<feature type="chain" id="PRO_5014947200" description="Right handed beta helix domain-containing protein" evidence="2">
    <location>
        <begin position="22"/>
        <end position="441"/>
    </location>
</feature>
<dbReference type="AlphaFoldDB" id="A0A2L0EJW5"/>
<dbReference type="SUPFAM" id="SSF51126">
    <property type="entry name" value="Pectin lyase-like"/>
    <property type="match status" value="1"/>
</dbReference>
<reference evidence="3 4" key="1">
    <citation type="submission" date="2015-09" db="EMBL/GenBank/DDBJ databases">
        <title>Sorangium comparison.</title>
        <authorList>
            <person name="Zaburannyi N."/>
            <person name="Bunk B."/>
            <person name="Overmann J."/>
            <person name="Mueller R."/>
        </authorList>
    </citation>
    <scope>NUCLEOTIDE SEQUENCE [LARGE SCALE GENOMIC DNA]</scope>
    <source>
        <strain evidence="3 4">So ce26</strain>
    </source>
</reference>